<protein>
    <submittedName>
        <fullName evidence="5">Uncharacterized protein</fullName>
    </submittedName>
</protein>
<dbReference type="InterPro" id="IPR040102">
    <property type="entry name" value="WDR41"/>
</dbReference>
<evidence type="ECO:0000256" key="3">
    <source>
        <dbReference type="PROSITE-ProRule" id="PRU00221"/>
    </source>
</evidence>
<feature type="region of interest" description="Disordered" evidence="4">
    <location>
        <begin position="1"/>
        <end position="25"/>
    </location>
</feature>
<dbReference type="PANTHER" id="PTHR22805">
    <property type="entry name" value="WDR41-RELATED"/>
    <property type="match status" value="1"/>
</dbReference>
<feature type="repeat" description="WD" evidence="3">
    <location>
        <begin position="311"/>
        <end position="342"/>
    </location>
</feature>
<evidence type="ECO:0000313" key="6">
    <source>
        <dbReference type="Proteomes" id="UP000275408"/>
    </source>
</evidence>
<dbReference type="InterPro" id="IPR036322">
    <property type="entry name" value="WD40_repeat_dom_sf"/>
</dbReference>
<gene>
    <name evidence="5" type="ORF">pdam_00013943</name>
</gene>
<dbReference type="SUPFAM" id="SSF50978">
    <property type="entry name" value="WD40 repeat-like"/>
    <property type="match status" value="1"/>
</dbReference>
<dbReference type="PRINTS" id="PR00320">
    <property type="entry name" value="GPROTEINBRPT"/>
</dbReference>
<evidence type="ECO:0000313" key="5">
    <source>
        <dbReference type="EMBL" id="RMX49954.1"/>
    </source>
</evidence>
<dbReference type="PANTHER" id="PTHR22805:SF2">
    <property type="entry name" value="WD REPEAT-CONTAINING PROTEIN 41"/>
    <property type="match status" value="1"/>
</dbReference>
<keyword evidence="1 3" id="KW-0853">WD repeat</keyword>
<dbReference type="OMA" id="VCLWNAQ"/>
<dbReference type="InterPro" id="IPR019775">
    <property type="entry name" value="WD40_repeat_CS"/>
</dbReference>
<keyword evidence="6" id="KW-1185">Reference proteome</keyword>
<dbReference type="AlphaFoldDB" id="A0A3M6U8V3"/>
<dbReference type="GO" id="GO:0005765">
    <property type="term" value="C:lysosomal membrane"/>
    <property type="evidence" value="ECO:0007669"/>
    <property type="project" value="TreeGrafter"/>
</dbReference>
<feature type="compositionally biased region" description="Basic and acidic residues" evidence="4">
    <location>
        <begin position="1"/>
        <end position="15"/>
    </location>
</feature>
<dbReference type="Pfam" id="PF25178">
    <property type="entry name" value="Beta-prop_WDR41"/>
    <property type="match status" value="1"/>
</dbReference>
<dbReference type="Proteomes" id="UP000275408">
    <property type="component" value="Unassembled WGS sequence"/>
</dbReference>
<dbReference type="PROSITE" id="PS00678">
    <property type="entry name" value="WD_REPEATS_1"/>
    <property type="match status" value="1"/>
</dbReference>
<dbReference type="InterPro" id="IPR020472">
    <property type="entry name" value="WD40_PAC1"/>
</dbReference>
<dbReference type="OrthoDB" id="273067at2759"/>
<dbReference type="PROSITE" id="PS50082">
    <property type="entry name" value="WD_REPEATS_2"/>
    <property type="match status" value="3"/>
</dbReference>
<sequence length="444" mass="49762">MFSFRGEKKERKQVEDVPEIEDDQPRNPYTELRLLSSHTDIVHLLTVIDDRRFASASDDNLAVIWDAKNGKRLSVLRGHTRPIKCMLLLHQRQEYQNEETATILLLTGSSDRTILVWDVNDGQCLHTISDHCGSVKCLVNIKEDRIFFSGGQDLCVWSEKGELLDKMQRNSEDCDIHTLLPIKNNRIVAASNKFSLVVYSVTRSTDDSQNMKIVEVKKLSPHRESIRCLISVADSMFASASLDGAIILWSSLSLSYTRQFNYVKDYEGPFHTYPASTQHIFTVDQKYILASIGHGFFLYDTMSGNCLAKVTNAHHGKIIHSVLLCKGYLLATCSEDGSVRIWGSPNPLFVCDGSTSPSFTLQVERFLGKSISEVQNIKSPITPALLGECLAHTGAIHMAVNLGEEGFASCGSDGLVVLWKDGELEKKRRNEMVRSILLSMDDTR</sequence>
<evidence type="ECO:0000256" key="4">
    <source>
        <dbReference type="SAM" id="MobiDB-lite"/>
    </source>
</evidence>
<dbReference type="SMART" id="SM00320">
    <property type="entry name" value="WD40"/>
    <property type="match status" value="6"/>
</dbReference>
<accession>A0A3M6U8V3</accession>
<evidence type="ECO:0000256" key="2">
    <source>
        <dbReference type="ARBA" id="ARBA00022737"/>
    </source>
</evidence>
<name>A0A3M6U8V3_POCDA</name>
<dbReference type="GO" id="GO:0010506">
    <property type="term" value="P:regulation of autophagy"/>
    <property type="evidence" value="ECO:0007669"/>
    <property type="project" value="InterPro"/>
</dbReference>
<dbReference type="STRING" id="46731.A0A3M6U8V3"/>
<dbReference type="Gene3D" id="2.130.10.10">
    <property type="entry name" value="YVTN repeat-like/Quinoprotein amine dehydrogenase"/>
    <property type="match status" value="2"/>
</dbReference>
<reference evidence="5 6" key="1">
    <citation type="journal article" date="2018" name="Sci. Rep.">
        <title>Comparative analysis of the Pocillopora damicornis genome highlights role of immune system in coral evolution.</title>
        <authorList>
            <person name="Cunning R."/>
            <person name="Bay R.A."/>
            <person name="Gillette P."/>
            <person name="Baker A.C."/>
            <person name="Traylor-Knowles N."/>
        </authorList>
    </citation>
    <scope>NUCLEOTIDE SEQUENCE [LARGE SCALE GENOMIC DNA]</scope>
    <source>
        <strain evidence="5">RSMAS</strain>
        <tissue evidence="5">Whole animal</tissue>
    </source>
</reference>
<feature type="repeat" description="WD" evidence="3">
    <location>
        <begin position="104"/>
        <end position="127"/>
    </location>
</feature>
<proteinExistence type="predicted"/>
<feature type="repeat" description="WD" evidence="3">
    <location>
        <begin position="35"/>
        <end position="75"/>
    </location>
</feature>
<dbReference type="EMBL" id="RCHS01002017">
    <property type="protein sequence ID" value="RMX49954.1"/>
    <property type="molecule type" value="Genomic_DNA"/>
</dbReference>
<dbReference type="InterPro" id="IPR015943">
    <property type="entry name" value="WD40/YVTN_repeat-like_dom_sf"/>
</dbReference>
<dbReference type="InterPro" id="IPR001680">
    <property type="entry name" value="WD40_rpt"/>
</dbReference>
<organism evidence="5 6">
    <name type="scientific">Pocillopora damicornis</name>
    <name type="common">Cauliflower coral</name>
    <name type="synonym">Millepora damicornis</name>
    <dbReference type="NCBI Taxonomy" id="46731"/>
    <lineage>
        <taxon>Eukaryota</taxon>
        <taxon>Metazoa</taxon>
        <taxon>Cnidaria</taxon>
        <taxon>Anthozoa</taxon>
        <taxon>Hexacorallia</taxon>
        <taxon>Scleractinia</taxon>
        <taxon>Astrocoeniina</taxon>
        <taxon>Pocilloporidae</taxon>
        <taxon>Pocillopora</taxon>
    </lineage>
</organism>
<keyword evidence="2" id="KW-0677">Repeat</keyword>
<evidence type="ECO:0000256" key="1">
    <source>
        <dbReference type="ARBA" id="ARBA00022574"/>
    </source>
</evidence>
<comment type="caution">
    <text evidence="5">The sequence shown here is derived from an EMBL/GenBank/DDBJ whole genome shotgun (WGS) entry which is preliminary data.</text>
</comment>